<comment type="caution">
    <text evidence="1">The sequence shown here is derived from an EMBL/GenBank/DDBJ whole genome shotgun (WGS) entry which is preliminary data.</text>
</comment>
<dbReference type="AlphaFoldDB" id="A0A8X6HZE1"/>
<keyword evidence="2" id="KW-1185">Reference proteome</keyword>
<evidence type="ECO:0000313" key="1">
    <source>
        <dbReference type="EMBL" id="GFR12559.1"/>
    </source>
</evidence>
<protein>
    <submittedName>
        <fullName evidence="1">Uncharacterized protein</fullName>
    </submittedName>
</protein>
<reference evidence="1" key="1">
    <citation type="submission" date="2020-07" db="EMBL/GenBank/DDBJ databases">
        <title>Multicomponent nature underlies the extraordinary mechanical properties of spider dragline silk.</title>
        <authorList>
            <person name="Kono N."/>
            <person name="Nakamura H."/>
            <person name="Mori M."/>
            <person name="Yoshida Y."/>
            <person name="Ohtoshi R."/>
            <person name="Malay A.D."/>
            <person name="Moran D.A.P."/>
            <person name="Tomita M."/>
            <person name="Numata K."/>
            <person name="Arakawa K."/>
        </authorList>
    </citation>
    <scope>NUCLEOTIDE SEQUENCE</scope>
</reference>
<proteinExistence type="predicted"/>
<name>A0A8X6HZE1_TRICU</name>
<gene>
    <name evidence="1" type="primary">NCL1_40015</name>
    <name evidence="1" type="ORF">TNCT_67292</name>
</gene>
<dbReference type="EMBL" id="BMAO01006929">
    <property type="protein sequence ID" value="GFR12559.1"/>
    <property type="molecule type" value="Genomic_DNA"/>
</dbReference>
<evidence type="ECO:0000313" key="2">
    <source>
        <dbReference type="Proteomes" id="UP000887116"/>
    </source>
</evidence>
<sequence length="457" mass="54229">MAIFDRSYVPSLRQMAMTKLAIAVCLDPEIMDFVKINGCASFVFPSKETHLYLDVEIPREETWIWNDFMLGTDTSRSYFFNRKRGSATYLDECVTRNNILPFRRWEELVEERISPLLLPQLLQRELLDVVRSVSIEVDKWIKYHSEVWRKSPEIAHSFLYDFQWNSLGKIDLGKTARKLIINEKLEIEDRYILASLYSLMDKRPTEEKVPGEIVEMYSNFPERDTREQPPWIPFFAIQFNYSMQKDVFISASSKEKVQFLSTVLGNECLQFEDFLFFLSHMGEDERKTIFKRQSFKILRMYFLNWPLQCKFSNAAEQLLPFINKSEFREMLKFIIYERIMLDRKDFNYIDLLKEFWSLSPSKLKESIKTGSIYKSLMLIKNFPICEIFPNEQLLQNYIGNGLTFTYDGIKYICRHLIVKHYFEDASAFDPPRAFVNFLIFDKDTKSKYDQNACSGAK</sequence>
<organism evidence="1 2">
    <name type="scientific">Trichonephila clavata</name>
    <name type="common">Joro spider</name>
    <name type="synonym">Nephila clavata</name>
    <dbReference type="NCBI Taxonomy" id="2740835"/>
    <lineage>
        <taxon>Eukaryota</taxon>
        <taxon>Metazoa</taxon>
        <taxon>Ecdysozoa</taxon>
        <taxon>Arthropoda</taxon>
        <taxon>Chelicerata</taxon>
        <taxon>Arachnida</taxon>
        <taxon>Araneae</taxon>
        <taxon>Araneomorphae</taxon>
        <taxon>Entelegynae</taxon>
        <taxon>Araneoidea</taxon>
        <taxon>Nephilidae</taxon>
        <taxon>Trichonephila</taxon>
    </lineage>
</organism>
<dbReference type="Proteomes" id="UP000887116">
    <property type="component" value="Unassembled WGS sequence"/>
</dbReference>
<accession>A0A8X6HZE1</accession>